<dbReference type="AlphaFoldDB" id="A0A0B7HQE9"/>
<dbReference type="InterPro" id="IPR024311">
    <property type="entry name" value="Lipocalin-like"/>
</dbReference>
<dbReference type="EMBL" id="CDOG01000014">
    <property type="protein sequence ID" value="CEN37320.1"/>
    <property type="molecule type" value="Genomic_DNA"/>
</dbReference>
<dbReference type="Proteomes" id="UP000038083">
    <property type="component" value="Unassembled WGS sequence"/>
</dbReference>
<feature type="domain" description="Lipocalin-like" evidence="1">
    <location>
        <begin position="32"/>
        <end position="115"/>
    </location>
</feature>
<name>A0A0B7HQE9_9FLAO</name>
<dbReference type="Pfam" id="PF13648">
    <property type="entry name" value="Lipocalin_4"/>
    <property type="match status" value="2"/>
</dbReference>
<organism evidence="2 3">
    <name type="scientific">Capnocytophaga cynodegmi</name>
    <dbReference type="NCBI Taxonomy" id="28189"/>
    <lineage>
        <taxon>Bacteria</taxon>
        <taxon>Pseudomonadati</taxon>
        <taxon>Bacteroidota</taxon>
        <taxon>Flavobacteriia</taxon>
        <taxon>Flavobacteriales</taxon>
        <taxon>Flavobacteriaceae</taxon>
        <taxon>Capnocytophaga</taxon>
    </lineage>
</organism>
<gene>
    <name evidence="2" type="ORF">CCYN74_210095</name>
</gene>
<evidence type="ECO:0000259" key="1">
    <source>
        <dbReference type="Pfam" id="PF13648"/>
    </source>
</evidence>
<evidence type="ECO:0000313" key="2">
    <source>
        <dbReference type="EMBL" id="CEN37320.1"/>
    </source>
</evidence>
<protein>
    <recommendedName>
        <fullName evidence="1">Lipocalin-like domain-containing protein</fullName>
    </recommendedName>
</protein>
<evidence type="ECO:0000313" key="3">
    <source>
        <dbReference type="Proteomes" id="UP000038083"/>
    </source>
</evidence>
<sequence>MKKILTSVVAILAISLYSCGKDDKKNDAPNPLIGEWTLQSQSEGGKEFKEECQEYTYFLFTEKDVETHQFIKKGDVCVDNFKDKVPYTISNNQIHGEANGQKASIPFSVKDDILTITLGTITQTYKKNARKTPPAVPVNPFVGTWKLENLIIGDENGIDECIKQTTYTFTDKNLKATWVQRNDNSTGCESKVAEGPYSILENKVVTKEGEKNIEYTFLIKDNTLTLSGMTEDTKKPFIMTFKKQ</sequence>
<proteinExistence type="predicted"/>
<reference evidence="2 3" key="1">
    <citation type="submission" date="2015-01" db="EMBL/GenBank/DDBJ databases">
        <authorList>
            <person name="MANFREDI Pablo"/>
        </authorList>
    </citation>
    <scope>NUCLEOTIDE SEQUENCE [LARGE SCALE GENOMIC DNA]</scope>
    <source>
        <strain evidence="2 3">Ccy74</strain>
    </source>
</reference>
<dbReference type="OrthoDB" id="1149002at2"/>
<dbReference type="RefSeq" id="WP_018279510.1">
    <property type="nucleotide sequence ID" value="NZ_CDOF01000046.1"/>
</dbReference>
<dbReference type="PROSITE" id="PS51257">
    <property type="entry name" value="PROKAR_LIPOPROTEIN"/>
    <property type="match status" value="1"/>
</dbReference>
<accession>A0A0B7HQE9</accession>
<feature type="domain" description="Lipocalin-like" evidence="1">
    <location>
        <begin position="142"/>
        <end position="226"/>
    </location>
</feature>